<reference evidence="2" key="2">
    <citation type="submission" date="2023-06" db="EMBL/GenBank/DDBJ databases">
        <authorList>
            <person name="Ma L."/>
            <person name="Liu K.-W."/>
            <person name="Li Z."/>
            <person name="Hsiao Y.-Y."/>
            <person name="Qi Y."/>
            <person name="Fu T."/>
            <person name="Tang G."/>
            <person name="Zhang D."/>
            <person name="Sun W.-H."/>
            <person name="Liu D.-K."/>
            <person name="Li Y."/>
            <person name="Chen G.-Z."/>
            <person name="Liu X.-D."/>
            <person name="Liao X.-Y."/>
            <person name="Jiang Y.-T."/>
            <person name="Yu X."/>
            <person name="Hao Y."/>
            <person name="Huang J."/>
            <person name="Zhao X.-W."/>
            <person name="Ke S."/>
            <person name="Chen Y.-Y."/>
            <person name="Wu W.-L."/>
            <person name="Hsu J.-L."/>
            <person name="Lin Y.-F."/>
            <person name="Huang M.-D."/>
            <person name="Li C.-Y."/>
            <person name="Huang L."/>
            <person name="Wang Z.-W."/>
            <person name="Zhao X."/>
            <person name="Zhong W.-Y."/>
            <person name="Peng D.-H."/>
            <person name="Ahmad S."/>
            <person name="Lan S."/>
            <person name="Zhang J.-S."/>
            <person name="Tsai W.-C."/>
            <person name="Van De Peer Y."/>
            <person name="Liu Z.-J."/>
        </authorList>
    </citation>
    <scope>NUCLEOTIDE SEQUENCE</scope>
    <source>
        <strain evidence="2">SCP</strain>
        <tissue evidence="2">Leaves</tissue>
    </source>
</reference>
<dbReference type="EMBL" id="JAUJYN010000011">
    <property type="protein sequence ID" value="KAK1260766.1"/>
    <property type="molecule type" value="Genomic_DNA"/>
</dbReference>
<feature type="chain" id="PRO_5043474126" evidence="1">
    <location>
        <begin position="27"/>
        <end position="87"/>
    </location>
</feature>
<accession>A0AAV9A9M9</accession>
<keyword evidence="1" id="KW-0732">Signal</keyword>
<dbReference type="PANTHER" id="PTHR33474:SF2">
    <property type="entry name" value="TRANSMEMBRANE PROTEIN"/>
    <property type="match status" value="1"/>
</dbReference>
<feature type="signal peptide" evidence="1">
    <location>
        <begin position="1"/>
        <end position="26"/>
    </location>
</feature>
<dbReference type="PANTHER" id="PTHR33474">
    <property type="entry name" value="TRANSMEMBRANE PROTEIN"/>
    <property type="match status" value="1"/>
</dbReference>
<protein>
    <submittedName>
        <fullName evidence="2">Uncharacterized protein</fullName>
    </submittedName>
</protein>
<evidence type="ECO:0000313" key="3">
    <source>
        <dbReference type="Proteomes" id="UP001179952"/>
    </source>
</evidence>
<comment type="caution">
    <text evidence="2">The sequence shown here is derived from an EMBL/GenBank/DDBJ whole genome shotgun (WGS) entry which is preliminary data.</text>
</comment>
<gene>
    <name evidence="2" type="ORF">QJS04_geneDACA019465</name>
</gene>
<keyword evidence="3" id="KW-1185">Reference proteome</keyword>
<dbReference type="Proteomes" id="UP001179952">
    <property type="component" value="Unassembled WGS sequence"/>
</dbReference>
<organism evidence="2 3">
    <name type="scientific">Acorus gramineus</name>
    <name type="common">Dwarf sweet flag</name>
    <dbReference type="NCBI Taxonomy" id="55184"/>
    <lineage>
        <taxon>Eukaryota</taxon>
        <taxon>Viridiplantae</taxon>
        <taxon>Streptophyta</taxon>
        <taxon>Embryophyta</taxon>
        <taxon>Tracheophyta</taxon>
        <taxon>Spermatophyta</taxon>
        <taxon>Magnoliopsida</taxon>
        <taxon>Liliopsida</taxon>
        <taxon>Acoraceae</taxon>
        <taxon>Acorus</taxon>
    </lineage>
</organism>
<sequence length="87" mass="9893">MHKHGKVFSQLLVIFLFFSHFFSSDAIPLTRTRDLFQRTQIFSASSDINQEATVGEEYMDARIDLGSSDYEGTIANDRHTPKPPGRT</sequence>
<evidence type="ECO:0000256" key="1">
    <source>
        <dbReference type="SAM" id="SignalP"/>
    </source>
</evidence>
<reference evidence="2" key="1">
    <citation type="journal article" date="2023" name="Nat. Commun.">
        <title>Diploid and tetraploid genomes of Acorus and the evolution of monocots.</title>
        <authorList>
            <person name="Ma L."/>
            <person name="Liu K.W."/>
            <person name="Li Z."/>
            <person name="Hsiao Y.Y."/>
            <person name="Qi Y."/>
            <person name="Fu T."/>
            <person name="Tang G.D."/>
            <person name="Zhang D."/>
            <person name="Sun W.H."/>
            <person name="Liu D.K."/>
            <person name="Li Y."/>
            <person name="Chen G.Z."/>
            <person name="Liu X.D."/>
            <person name="Liao X.Y."/>
            <person name="Jiang Y.T."/>
            <person name="Yu X."/>
            <person name="Hao Y."/>
            <person name="Huang J."/>
            <person name="Zhao X.W."/>
            <person name="Ke S."/>
            <person name="Chen Y.Y."/>
            <person name="Wu W.L."/>
            <person name="Hsu J.L."/>
            <person name="Lin Y.F."/>
            <person name="Huang M.D."/>
            <person name="Li C.Y."/>
            <person name="Huang L."/>
            <person name="Wang Z.W."/>
            <person name="Zhao X."/>
            <person name="Zhong W.Y."/>
            <person name="Peng D.H."/>
            <person name="Ahmad S."/>
            <person name="Lan S."/>
            <person name="Zhang J.S."/>
            <person name="Tsai W.C."/>
            <person name="Van de Peer Y."/>
            <person name="Liu Z.J."/>
        </authorList>
    </citation>
    <scope>NUCLEOTIDE SEQUENCE</scope>
    <source>
        <strain evidence="2">SCP</strain>
    </source>
</reference>
<name>A0AAV9A9M9_ACOGR</name>
<proteinExistence type="predicted"/>
<evidence type="ECO:0000313" key="2">
    <source>
        <dbReference type="EMBL" id="KAK1260766.1"/>
    </source>
</evidence>
<dbReference type="AlphaFoldDB" id="A0AAV9A9M9"/>